<keyword evidence="1" id="KW-0472">Membrane</keyword>
<keyword evidence="3" id="KW-1185">Reference proteome</keyword>
<name>A0A2N3HTW8_9BACT</name>
<organism evidence="2 3">
    <name type="scientific">Labilibaculum manganireducens</name>
    <dbReference type="NCBI Taxonomy" id="1940525"/>
    <lineage>
        <taxon>Bacteria</taxon>
        <taxon>Pseudomonadati</taxon>
        <taxon>Bacteroidota</taxon>
        <taxon>Bacteroidia</taxon>
        <taxon>Marinilabiliales</taxon>
        <taxon>Marinifilaceae</taxon>
        <taxon>Labilibaculum</taxon>
    </lineage>
</organism>
<comment type="caution">
    <text evidence="2">The sequence shown here is derived from an EMBL/GenBank/DDBJ whole genome shotgun (WGS) entry which is preliminary data.</text>
</comment>
<dbReference type="EMBL" id="MVDE01000044">
    <property type="protein sequence ID" value="PKQ61498.1"/>
    <property type="molecule type" value="Genomic_DNA"/>
</dbReference>
<dbReference type="RefSeq" id="WP_101311452.1">
    <property type="nucleotide sequence ID" value="NZ_MVDE01000044.1"/>
</dbReference>
<keyword evidence="1" id="KW-0812">Transmembrane</keyword>
<proteinExistence type="predicted"/>
<dbReference type="Proteomes" id="UP000233618">
    <property type="component" value="Unassembled WGS sequence"/>
</dbReference>
<evidence type="ECO:0000313" key="3">
    <source>
        <dbReference type="Proteomes" id="UP000233618"/>
    </source>
</evidence>
<evidence type="ECO:0000313" key="2">
    <source>
        <dbReference type="EMBL" id="PKQ61498.1"/>
    </source>
</evidence>
<feature type="transmembrane region" description="Helical" evidence="1">
    <location>
        <begin position="23"/>
        <end position="55"/>
    </location>
</feature>
<protein>
    <submittedName>
        <fullName evidence="2">Uncharacterized protein</fullName>
    </submittedName>
</protein>
<gene>
    <name evidence="2" type="ORF">BZG01_19095</name>
</gene>
<accession>A0A2N3HTW8</accession>
<reference evidence="2 3" key="1">
    <citation type="journal article" date="2017" name="Front. Microbiol.">
        <title>Labilibaculum manganireducens gen. nov., sp. nov. and Labilibaculum filiforme sp. nov., Novel Bacteroidetes Isolated from Subsurface Sediments of the Baltic Sea.</title>
        <authorList>
            <person name="Vandieken V."/>
            <person name="Marshall I.P."/>
            <person name="Niemann H."/>
            <person name="Engelen B."/>
            <person name="Cypionka H."/>
        </authorList>
    </citation>
    <scope>NUCLEOTIDE SEQUENCE [LARGE SCALE GENOMIC DNA]</scope>
    <source>
        <strain evidence="2 3">59.10-2M</strain>
    </source>
</reference>
<sequence>MEKFELDPIEYPLGKRIKKELSLLALLIVIILFFVGINVVYLTTVLCMYVLLLLLKRNRIVYKIEFDDHSAEIGLFYYYLIFFRGKENIKYDKIVFKMGLKRFGFGSAVETIELFKGKFLAGEIRKEGKWKWTEESINQLNKKLISINELK</sequence>
<keyword evidence="1" id="KW-1133">Transmembrane helix</keyword>
<evidence type="ECO:0000256" key="1">
    <source>
        <dbReference type="SAM" id="Phobius"/>
    </source>
</evidence>
<dbReference type="AlphaFoldDB" id="A0A2N3HTW8"/>